<sequence length="181" mass="19835">MIFIPDLIIVALALYIGYLTLRAWRSLADWRLSLYSFGMLMLAVSLAVEAVADFLLRLAAGQAPWRFVIHQAAGLRAVLLLLQLAALVPLAIAVTPTSLYAAVPLLLFLLPVNVALSLYIAVVTLLRSLERGVAPWISIAFIFFAASIMTPLFAFQDVVFRSLTALFLALGLAYGQEKKEK</sequence>
<dbReference type="eggNOG" id="arCOG05712">
    <property type="taxonomic scope" value="Archaea"/>
</dbReference>
<evidence type="ECO:0000313" key="3">
    <source>
        <dbReference type="Proteomes" id="UP000001431"/>
    </source>
</evidence>
<dbReference type="Proteomes" id="UP000001431">
    <property type="component" value="Chromosome"/>
</dbReference>
<keyword evidence="1" id="KW-0472">Membrane</keyword>
<evidence type="ECO:0000313" key="2">
    <source>
        <dbReference type="EMBL" id="ABO08078.1"/>
    </source>
</evidence>
<name>A3MTW1_PYRCJ</name>
<protein>
    <submittedName>
        <fullName evidence="2">Uncharacterized protein</fullName>
    </submittedName>
</protein>
<keyword evidence="1" id="KW-1133">Transmembrane helix</keyword>
<dbReference type="STRING" id="410359.Pcal_0652"/>
<proteinExistence type="predicted"/>
<dbReference type="GeneID" id="4908688"/>
<evidence type="ECO:0000256" key="1">
    <source>
        <dbReference type="SAM" id="Phobius"/>
    </source>
</evidence>
<gene>
    <name evidence="2" type="ordered locus">Pcal_0652</name>
</gene>
<reference evidence="2" key="1">
    <citation type="submission" date="2007-02" db="EMBL/GenBank/DDBJ databases">
        <title>Complete sequence of Pyrobaculum calidifontis JCM 11548.</title>
        <authorList>
            <consortium name="US DOE Joint Genome Institute"/>
            <person name="Copeland A."/>
            <person name="Lucas S."/>
            <person name="Lapidus A."/>
            <person name="Barry K."/>
            <person name="Glavina del Rio T."/>
            <person name="Dalin E."/>
            <person name="Tice H."/>
            <person name="Pitluck S."/>
            <person name="Chain P."/>
            <person name="Malfatti S."/>
            <person name="Shin M."/>
            <person name="Vergez L."/>
            <person name="Schmutz J."/>
            <person name="Larimer F."/>
            <person name="Land M."/>
            <person name="Hauser L."/>
            <person name="Kyrpides N."/>
            <person name="Mikhailova N."/>
            <person name="Cozen A.E."/>
            <person name="Fitz-Gibbon S.T."/>
            <person name="House C.H."/>
            <person name="Saltikov C."/>
            <person name="Lowe T.M."/>
            <person name="Richardson P."/>
        </authorList>
    </citation>
    <scope>NUCLEOTIDE SEQUENCE [LARGE SCALE GENOMIC DNA]</scope>
    <source>
        <strain evidence="2">JCM 11548</strain>
    </source>
</reference>
<dbReference type="HOGENOM" id="CLU_1493025_0_0_2"/>
<dbReference type="RefSeq" id="WP_011849336.1">
    <property type="nucleotide sequence ID" value="NC_009073.1"/>
</dbReference>
<feature type="transmembrane region" description="Helical" evidence="1">
    <location>
        <begin position="158"/>
        <end position="175"/>
    </location>
</feature>
<feature type="transmembrane region" description="Helical" evidence="1">
    <location>
        <begin position="7"/>
        <end position="24"/>
    </location>
</feature>
<dbReference type="AlphaFoldDB" id="A3MTW1"/>
<feature type="transmembrane region" description="Helical" evidence="1">
    <location>
        <begin position="36"/>
        <end position="56"/>
    </location>
</feature>
<dbReference type="KEGG" id="pcl:Pcal_0652"/>
<feature type="transmembrane region" description="Helical" evidence="1">
    <location>
        <begin position="133"/>
        <end position="152"/>
    </location>
</feature>
<feature type="transmembrane region" description="Helical" evidence="1">
    <location>
        <begin position="77"/>
        <end position="95"/>
    </location>
</feature>
<dbReference type="EMBL" id="CP000561">
    <property type="protein sequence ID" value="ABO08078.1"/>
    <property type="molecule type" value="Genomic_DNA"/>
</dbReference>
<accession>A3MTW1</accession>
<keyword evidence="1" id="KW-0812">Transmembrane</keyword>
<organism evidence="2 3">
    <name type="scientific">Pyrobaculum calidifontis (strain DSM 21063 / JCM 11548 / VA1)</name>
    <dbReference type="NCBI Taxonomy" id="410359"/>
    <lineage>
        <taxon>Archaea</taxon>
        <taxon>Thermoproteota</taxon>
        <taxon>Thermoprotei</taxon>
        <taxon>Thermoproteales</taxon>
        <taxon>Thermoproteaceae</taxon>
        <taxon>Pyrobaculum</taxon>
    </lineage>
</organism>
<keyword evidence="3" id="KW-1185">Reference proteome</keyword>
<dbReference type="OrthoDB" id="28367at2157"/>
<feature type="transmembrane region" description="Helical" evidence="1">
    <location>
        <begin position="101"/>
        <end position="126"/>
    </location>
</feature>